<comment type="similarity">
    <text evidence="10">Belongs to the PlsY family.</text>
</comment>
<name>A0A4P6JR41_KTERU</name>
<dbReference type="NCBIfam" id="TIGR00023">
    <property type="entry name" value="glycerol-3-phosphate 1-O-acyltransferase PlsY"/>
    <property type="match status" value="1"/>
</dbReference>
<gene>
    <name evidence="10 11" type="primary">plsY</name>
    <name evidence="11" type="ORF">EPA93_17835</name>
</gene>
<dbReference type="GO" id="GO:0043772">
    <property type="term" value="F:acyl-phosphate glycerol-3-phosphate acyltransferase activity"/>
    <property type="evidence" value="ECO:0007669"/>
    <property type="project" value="UniProtKB-UniRule"/>
</dbReference>
<keyword evidence="5 10" id="KW-1133">Transmembrane helix</keyword>
<evidence type="ECO:0000256" key="4">
    <source>
        <dbReference type="ARBA" id="ARBA00022692"/>
    </source>
</evidence>
<evidence type="ECO:0000256" key="2">
    <source>
        <dbReference type="ARBA" id="ARBA00022516"/>
    </source>
</evidence>
<feature type="transmembrane region" description="Helical" evidence="10">
    <location>
        <begin position="150"/>
        <end position="170"/>
    </location>
</feature>
<keyword evidence="9 10" id="KW-1208">Phospholipid metabolism</keyword>
<keyword evidence="7 10" id="KW-0472">Membrane</keyword>
<dbReference type="HAMAP" id="MF_01043">
    <property type="entry name" value="PlsY"/>
    <property type="match status" value="1"/>
</dbReference>
<keyword evidence="1 10" id="KW-1003">Cell membrane</keyword>
<protein>
    <recommendedName>
        <fullName evidence="10">Glycerol-3-phosphate acyltransferase</fullName>
    </recommendedName>
    <alternativeName>
        <fullName evidence="10">Acyl-PO4 G3P acyltransferase</fullName>
    </alternativeName>
    <alternativeName>
        <fullName evidence="10">Acyl-phosphate--glycerol-3-phosphate acyltransferase</fullName>
    </alternativeName>
    <alternativeName>
        <fullName evidence="10">G3P acyltransferase</fullName>
        <shortName evidence="10">GPAT</shortName>
        <ecNumber evidence="10">2.3.1.275</ecNumber>
    </alternativeName>
    <alternativeName>
        <fullName evidence="10">Lysophosphatidic acid synthase</fullName>
        <shortName evidence="10">LPA synthase</shortName>
    </alternativeName>
</protein>
<proteinExistence type="inferred from homology"/>
<dbReference type="RefSeq" id="WP_129888806.1">
    <property type="nucleotide sequence ID" value="NZ_CP035758.1"/>
</dbReference>
<dbReference type="EC" id="2.3.1.275" evidence="10"/>
<keyword evidence="2 10" id="KW-0444">Lipid biosynthesis</keyword>
<evidence type="ECO:0000256" key="8">
    <source>
        <dbReference type="ARBA" id="ARBA00023209"/>
    </source>
</evidence>
<dbReference type="PANTHER" id="PTHR30309">
    <property type="entry name" value="INNER MEMBRANE PROTEIN YGIH"/>
    <property type="match status" value="1"/>
</dbReference>
<dbReference type="SMART" id="SM01207">
    <property type="entry name" value="G3P_acyltransf"/>
    <property type="match status" value="1"/>
</dbReference>
<comment type="subunit">
    <text evidence="10">Probably interacts with PlsX.</text>
</comment>
<evidence type="ECO:0000256" key="6">
    <source>
        <dbReference type="ARBA" id="ARBA00023098"/>
    </source>
</evidence>
<evidence type="ECO:0000256" key="5">
    <source>
        <dbReference type="ARBA" id="ARBA00022989"/>
    </source>
</evidence>
<keyword evidence="8 10" id="KW-0594">Phospholipid biosynthesis</keyword>
<sequence>MIIFLLQLVLIACIGYLWGSIPAGYWMGKILRGKDFDIRAYGSHKIGATNVLRTLGKIPALIVFLFDLTKGVLPTLLSLLVPFFYAAGWGPMLAALTALLGHCFPLFIGFRGGRGVLTGSGALLLISPLTFVIGLITTLGTIAISRYVSLGSIVGCLTTIVCGLIFFFIGLSQPTFIAKVSLPNLIFMLIGPTLVILFHYDNIGRLLKGTERKIGQKISTV</sequence>
<evidence type="ECO:0000313" key="11">
    <source>
        <dbReference type="EMBL" id="QBD77753.1"/>
    </source>
</evidence>
<evidence type="ECO:0000256" key="7">
    <source>
        <dbReference type="ARBA" id="ARBA00023136"/>
    </source>
</evidence>
<dbReference type="KEGG" id="kbs:EPA93_17835"/>
<feature type="transmembrane region" description="Helical" evidence="10">
    <location>
        <begin position="83"/>
        <end position="110"/>
    </location>
</feature>
<dbReference type="Pfam" id="PF02660">
    <property type="entry name" value="G3P_acyltransf"/>
    <property type="match status" value="1"/>
</dbReference>
<keyword evidence="11" id="KW-0012">Acyltransferase</keyword>
<feature type="transmembrane region" description="Helical" evidence="10">
    <location>
        <begin position="122"/>
        <end position="144"/>
    </location>
</feature>
<evidence type="ECO:0000313" key="12">
    <source>
        <dbReference type="Proteomes" id="UP000290365"/>
    </source>
</evidence>
<comment type="subcellular location">
    <subcellularLocation>
        <location evidence="10">Cell membrane</location>
        <topology evidence="10">Multi-pass membrane protein</topology>
    </subcellularLocation>
</comment>
<evidence type="ECO:0000256" key="3">
    <source>
        <dbReference type="ARBA" id="ARBA00022679"/>
    </source>
</evidence>
<feature type="transmembrane region" description="Helical" evidence="10">
    <location>
        <begin position="182"/>
        <end position="200"/>
    </location>
</feature>
<dbReference type="Proteomes" id="UP000290365">
    <property type="component" value="Chromosome"/>
</dbReference>
<keyword evidence="6 10" id="KW-0443">Lipid metabolism</keyword>
<evidence type="ECO:0000256" key="9">
    <source>
        <dbReference type="ARBA" id="ARBA00023264"/>
    </source>
</evidence>
<dbReference type="AlphaFoldDB" id="A0A4P6JR41"/>
<evidence type="ECO:0000256" key="1">
    <source>
        <dbReference type="ARBA" id="ARBA00022475"/>
    </source>
</evidence>
<comment type="pathway">
    <text evidence="10">Lipid metabolism; phospholipid metabolism.</text>
</comment>
<dbReference type="OrthoDB" id="9777124at2"/>
<dbReference type="EMBL" id="CP035758">
    <property type="protein sequence ID" value="QBD77753.1"/>
    <property type="molecule type" value="Genomic_DNA"/>
</dbReference>
<reference evidence="11 12" key="1">
    <citation type="submission" date="2019-01" db="EMBL/GenBank/DDBJ databases">
        <title>Ktedonosporobacter rubrisoli SCAWS-G2.</title>
        <authorList>
            <person name="Huang Y."/>
            <person name="Yan B."/>
        </authorList>
    </citation>
    <scope>NUCLEOTIDE SEQUENCE [LARGE SCALE GENOMIC DNA]</scope>
    <source>
        <strain evidence="11 12">SCAWS-G2</strain>
    </source>
</reference>
<accession>A0A4P6JR41</accession>
<comment type="function">
    <text evidence="10">Catalyzes the transfer of an acyl group from acyl-phosphate (acyl-PO(4)) to glycerol-3-phosphate (G3P) to form lysophosphatidic acid (LPA). This enzyme utilizes acyl-phosphate as fatty acyl donor, but not acyl-CoA or acyl-ACP.</text>
</comment>
<organism evidence="11 12">
    <name type="scientific">Ktedonosporobacter rubrisoli</name>
    <dbReference type="NCBI Taxonomy" id="2509675"/>
    <lineage>
        <taxon>Bacteria</taxon>
        <taxon>Bacillati</taxon>
        <taxon>Chloroflexota</taxon>
        <taxon>Ktedonobacteria</taxon>
        <taxon>Ktedonobacterales</taxon>
        <taxon>Ktedonosporobacteraceae</taxon>
        <taxon>Ktedonosporobacter</taxon>
    </lineage>
</organism>
<evidence type="ECO:0000256" key="10">
    <source>
        <dbReference type="HAMAP-Rule" id="MF_01043"/>
    </source>
</evidence>
<dbReference type="PANTHER" id="PTHR30309:SF0">
    <property type="entry name" value="GLYCEROL-3-PHOSPHATE ACYLTRANSFERASE-RELATED"/>
    <property type="match status" value="1"/>
</dbReference>
<comment type="catalytic activity">
    <reaction evidence="10">
        <text>an acyl phosphate + sn-glycerol 3-phosphate = a 1-acyl-sn-glycero-3-phosphate + phosphate</text>
        <dbReference type="Rhea" id="RHEA:34075"/>
        <dbReference type="ChEBI" id="CHEBI:43474"/>
        <dbReference type="ChEBI" id="CHEBI:57597"/>
        <dbReference type="ChEBI" id="CHEBI:57970"/>
        <dbReference type="ChEBI" id="CHEBI:59918"/>
        <dbReference type="EC" id="2.3.1.275"/>
    </reaction>
</comment>
<keyword evidence="4 10" id="KW-0812">Transmembrane</keyword>
<dbReference type="InterPro" id="IPR003811">
    <property type="entry name" value="G3P_acylTferase_PlsY"/>
</dbReference>
<dbReference type="GO" id="GO:0008654">
    <property type="term" value="P:phospholipid biosynthetic process"/>
    <property type="evidence" value="ECO:0007669"/>
    <property type="project" value="UniProtKB-UniRule"/>
</dbReference>
<dbReference type="UniPathway" id="UPA00085"/>
<keyword evidence="3 10" id="KW-0808">Transferase</keyword>
<dbReference type="GO" id="GO:0005886">
    <property type="term" value="C:plasma membrane"/>
    <property type="evidence" value="ECO:0007669"/>
    <property type="project" value="UniProtKB-SubCell"/>
</dbReference>
<keyword evidence="12" id="KW-1185">Reference proteome</keyword>